<dbReference type="PANTHER" id="PTHR31088">
    <property type="entry name" value="MEMBRANE-ASSOCIATED PROTEIN VIPP1, CHLOROPLASTIC"/>
    <property type="match status" value="1"/>
</dbReference>
<sequence length="242" mass="27006">MSIFKRLFKIGEAETNAAIDRLENPIKMTEQGIRDMKAELDKSLHGLAEIKAMAIRAQNDMKDYQTKAEEYEQKAMQLLQRAQQGHMDSAEADRLATEALAKKAQNEAHVKRTTTEKEQFDRHVEQMEGNIKRLKADISKWENELKSLKARVNVSAASQRLNKQLAQIDSSDTASMLERMKEKVAQSEALAESYGQIANESRSLDEEIDRALDATDVQASADLAALKAKMGLGPSNAADAKE</sequence>
<evidence type="ECO:0000313" key="3">
    <source>
        <dbReference type="EMBL" id="SDK73685.1"/>
    </source>
</evidence>
<proteinExistence type="inferred from homology"/>
<keyword evidence="4" id="KW-1185">Reference proteome</keyword>
<name>A0A1G9ECC5_9BACT</name>
<evidence type="ECO:0000313" key="4">
    <source>
        <dbReference type="Proteomes" id="UP000198510"/>
    </source>
</evidence>
<dbReference type="RefSeq" id="WP_089681420.1">
    <property type="nucleotide sequence ID" value="NZ_FNFO01000003.1"/>
</dbReference>
<keyword evidence="2" id="KW-0175">Coiled coil</keyword>
<evidence type="ECO:0000256" key="1">
    <source>
        <dbReference type="ARBA" id="ARBA00043985"/>
    </source>
</evidence>
<comment type="similarity">
    <text evidence="1">Belongs to the PspA/Vipp/IM30 family.</text>
</comment>
<reference evidence="3 4" key="1">
    <citation type="submission" date="2016-10" db="EMBL/GenBank/DDBJ databases">
        <authorList>
            <person name="de Groot N.N."/>
        </authorList>
    </citation>
    <scope>NUCLEOTIDE SEQUENCE [LARGE SCALE GENOMIC DNA]</scope>
    <source>
        <strain evidence="3 4">DSM 25186</strain>
    </source>
</reference>
<organism evidence="3 4">
    <name type="scientific">Catalinimonas alkaloidigena</name>
    <dbReference type="NCBI Taxonomy" id="1075417"/>
    <lineage>
        <taxon>Bacteria</taxon>
        <taxon>Pseudomonadati</taxon>
        <taxon>Bacteroidota</taxon>
        <taxon>Cytophagia</taxon>
        <taxon>Cytophagales</taxon>
        <taxon>Catalimonadaceae</taxon>
        <taxon>Catalinimonas</taxon>
    </lineage>
</organism>
<protein>
    <submittedName>
        <fullName evidence="3">Phage shock protein A</fullName>
    </submittedName>
</protein>
<feature type="coiled-coil region" evidence="2">
    <location>
        <begin position="47"/>
        <end position="151"/>
    </location>
</feature>
<dbReference type="AlphaFoldDB" id="A0A1G9ECC5"/>
<dbReference type="PANTHER" id="PTHR31088:SF6">
    <property type="entry name" value="PHAGE SHOCK PROTEIN A"/>
    <property type="match status" value="1"/>
</dbReference>
<gene>
    <name evidence="3" type="ORF">SAMN05421823_103418</name>
</gene>
<dbReference type="OrthoDB" id="9779630at2"/>
<dbReference type="Pfam" id="PF04012">
    <property type="entry name" value="PspA_IM30"/>
    <property type="match status" value="1"/>
</dbReference>
<dbReference type="InterPro" id="IPR007157">
    <property type="entry name" value="PspA_VIPP1"/>
</dbReference>
<dbReference type="Proteomes" id="UP000198510">
    <property type="component" value="Unassembled WGS sequence"/>
</dbReference>
<dbReference type="EMBL" id="FNFO01000003">
    <property type="protein sequence ID" value="SDK73685.1"/>
    <property type="molecule type" value="Genomic_DNA"/>
</dbReference>
<dbReference type="STRING" id="1075417.SAMN05421823_103418"/>
<accession>A0A1G9ECC5</accession>
<evidence type="ECO:0000256" key="2">
    <source>
        <dbReference type="SAM" id="Coils"/>
    </source>
</evidence>